<reference evidence="2" key="1">
    <citation type="journal article" date="2023" name="Nat. Plants">
        <title>Single-cell RNA sequencing provides a high-resolution roadmap for understanding the multicellular compartmentation of specialized metabolism.</title>
        <authorList>
            <person name="Sun S."/>
            <person name="Shen X."/>
            <person name="Li Y."/>
            <person name="Li Y."/>
            <person name="Wang S."/>
            <person name="Li R."/>
            <person name="Zhang H."/>
            <person name="Shen G."/>
            <person name="Guo B."/>
            <person name="Wei J."/>
            <person name="Xu J."/>
            <person name="St-Pierre B."/>
            <person name="Chen S."/>
            <person name="Sun C."/>
        </authorList>
    </citation>
    <scope>NUCLEOTIDE SEQUENCE [LARGE SCALE GENOMIC DNA]</scope>
</reference>
<protein>
    <submittedName>
        <fullName evidence="1">Uncharacterized protein</fullName>
    </submittedName>
</protein>
<evidence type="ECO:0000313" key="2">
    <source>
        <dbReference type="Proteomes" id="UP001060085"/>
    </source>
</evidence>
<gene>
    <name evidence="1" type="ORF">M9H77_30238</name>
</gene>
<name>A0ACB9ZX26_CATRO</name>
<proteinExistence type="predicted"/>
<evidence type="ECO:0000313" key="1">
    <source>
        <dbReference type="EMBL" id="KAI5653051.1"/>
    </source>
</evidence>
<comment type="caution">
    <text evidence="1">The sequence shown here is derived from an EMBL/GenBank/DDBJ whole genome shotgun (WGS) entry which is preliminary data.</text>
</comment>
<keyword evidence="2" id="KW-1185">Reference proteome</keyword>
<accession>A0ACB9ZX26</accession>
<dbReference type="EMBL" id="CM044707">
    <property type="protein sequence ID" value="KAI5653051.1"/>
    <property type="molecule type" value="Genomic_DNA"/>
</dbReference>
<dbReference type="Proteomes" id="UP001060085">
    <property type="component" value="Linkage Group LG07"/>
</dbReference>
<organism evidence="1 2">
    <name type="scientific">Catharanthus roseus</name>
    <name type="common">Madagascar periwinkle</name>
    <name type="synonym">Vinca rosea</name>
    <dbReference type="NCBI Taxonomy" id="4058"/>
    <lineage>
        <taxon>Eukaryota</taxon>
        <taxon>Viridiplantae</taxon>
        <taxon>Streptophyta</taxon>
        <taxon>Embryophyta</taxon>
        <taxon>Tracheophyta</taxon>
        <taxon>Spermatophyta</taxon>
        <taxon>Magnoliopsida</taxon>
        <taxon>eudicotyledons</taxon>
        <taxon>Gunneridae</taxon>
        <taxon>Pentapetalae</taxon>
        <taxon>asterids</taxon>
        <taxon>lamiids</taxon>
        <taxon>Gentianales</taxon>
        <taxon>Apocynaceae</taxon>
        <taxon>Rauvolfioideae</taxon>
        <taxon>Vinceae</taxon>
        <taxon>Catharanthinae</taxon>
        <taxon>Catharanthus</taxon>
    </lineage>
</organism>
<sequence length="142" mass="16769">MSCDIEVWLRKFERIKKGSTMKRKFDTGQKRKRTPCRECEGYSHLQVECANTLKKNRSLNTTLSDDKKKSDSEDDEEDTDSNEKLAFNVIIDLEATSMQMDHKDDNDDDSIYNDKEVSYKELQDKYSLLYTKWIGRVKLHKN</sequence>